<gene>
    <name evidence="8" type="ORF">IFR04_014719</name>
</gene>
<reference evidence="8" key="1">
    <citation type="submission" date="2021-02" db="EMBL/GenBank/DDBJ databases">
        <title>Genome sequence Cadophora malorum strain M34.</title>
        <authorList>
            <person name="Stefanovic E."/>
            <person name="Vu D."/>
            <person name="Scully C."/>
            <person name="Dijksterhuis J."/>
            <person name="Roader J."/>
            <person name="Houbraken J."/>
        </authorList>
    </citation>
    <scope>NUCLEOTIDE SEQUENCE</scope>
    <source>
        <strain evidence="8">M34</strain>
    </source>
</reference>
<comment type="cofactor">
    <cofactor evidence="1 5">
        <name>heme</name>
        <dbReference type="ChEBI" id="CHEBI:30413"/>
    </cofactor>
</comment>
<keyword evidence="6" id="KW-0560">Oxidoreductase</keyword>
<evidence type="ECO:0000256" key="1">
    <source>
        <dbReference type="ARBA" id="ARBA00001971"/>
    </source>
</evidence>
<dbReference type="GO" id="GO:0016705">
    <property type="term" value="F:oxidoreductase activity, acting on paired donors, with incorporation or reduction of molecular oxygen"/>
    <property type="evidence" value="ECO:0007669"/>
    <property type="project" value="InterPro"/>
</dbReference>
<feature type="chain" id="PRO_5034949158" description="Cytochrome P450" evidence="7">
    <location>
        <begin position="24"/>
        <end position="484"/>
    </location>
</feature>
<keyword evidence="4 5" id="KW-0408">Iron</keyword>
<dbReference type="PANTHER" id="PTHR24305:SF166">
    <property type="entry name" value="CYTOCHROME P450 12A4, MITOCHONDRIAL-RELATED"/>
    <property type="match status" value="1"/>
</dbReference>
<feature type="signal peptide" evidence="7">
    <location>
        <begin position="1"/>
        <end position="23"/>
    </location>
</feature>
<evidence type="ECO:0000256" key="3">
    <source>
        <dbReference type="ARBA" id="ARBA00022723"/>
    </source>
</evidence>
<dbReference type="GO" id="GO:0005506">
    <property type="term" value="F:iron ion binding"/>
    <property type="evidence" value="ECO:0007669"/>
    <property type="project" value="InterPro"/>
</dbReference>
<dbReference type="GO" id="GO:0004497">
    <property type="term" value="F:monooxygenase activity"/>
    <property type="evidence" value="ECO:0007669"/>
    <property type="project" value="UniProtKB-KW"/>
</dbReference>
<dbReference type="InterPro" id="IPR050121">
    <property type="entry name" value="Cytochrome_P450_monoxygenase"/>
</dbReference>
<dbReference type="PANTHER" id="PTHR24305">
    <property type="entry name" value="CYTOCHROME P450"/>
    <property type="match status" value="1"/>
</dbReference>
<dbReference type="InterPro" id="IPR036396">
    <property type="entry name" value="Cyt_P450_sf"/>
</dbReference>
<keyword evidence="7" id="KW-0732">Signal</keyword>
<evidence type="ECO:0000256" key="6">
    <source>
        <dbReference type="RuleBase" id="RU000461"/>
    </source>
</evidence>
<dbReference type="InterPro" id="IPR001128">
    <property type="entry name" value="Cyt_P450"/>
</dbReference>
<dbReference type="EMBL" id="JAFJYH010000406">
    <property type="protein sequence ID" value="KAG4412148.1"/>
    <property type="molecule type" value="Genomic_DNA"/>
</dbReference>
<dbReference type="Gene3D" id="1.10.630.10">
    <property type="entry name" value="Cytochrome P450"/>
    <property type="match status" value="1"/>
</dbReference>
<keyword evidence="3 5" id="KW-0479">Metal-binding</keyword>
<proteinExistence type="inferred from homology"/>
<evidence type="ECO:0008006" key="10">
    <source>
        <dbReference type="Google" id="ProtNLM"/>
    </source>
</evidence>
<comment type="caution">
    <text evidence="8">The sequence shown here is derived from an EMBL/GenBank/DDBJ whole genome shotgun (WGS) entry which is preliminary data.</text>
</comment>
<dbReference type="GO" id="GO:0020037">
    <property type="term" value="F:heme binding"/>
    <property type="evidence" value="ECO:0007669"/>
    <property type="project" value="InterPro"/>
</dbReference>
<evidence type="ECO:0000256" key="5">
    <source>
        <dbReference type="PIRSR" id="PIRSR602401-1"/>
    </source>
</evidence>
<keyword evidence="5 6" id="KW-0349">Heme</keyword>
<evidence type="ECO:0000256" key="2">
    <source>
        <dbReference type="ARBA" id="ARBA00010617"/>
    </source>
</evidence>
<keyword evidence="6" id="KW-0503">Monooxygenase</keyword>
<keyword evidence="9" id="KW-1185">Reference proteome</keyword>
<dbReference type="PRINTS" id="PR00463">
    <property type="entry name" value="EP450I"/>
</dbReference>
<name>A0A8H7T4C4_9HELO</name>
<accession>A0A8H7T4C4</accession>
<evidence type="ECO:0000256" key="4">
    <source>
        <dbReference type="ARBA" id="ARBA00023004"/>
    </source>
</evidence>
<feature type="binding site" description="axial binding residue" evidence="5">
    <location>
        <position position="429"/>
    </location>
    <ligand>
        <name>heme</name>
        <dbReference type="ChEBI" id="CHEBI:30413"/>
    </ligand>
    <ligandPart>
        <name>Fe</name>
        <dbReference type="ChEBI" id="CHEBI:18248"/>
    </ligandPart>
</feature>
<dbReference type="AlphaFoldDB" id="A0A8H7T4C4"/>
<dbReference type="InterPro" id="IPR017972">
    <property type="entry name" value="Cyt_P450_CS"/>
</dbReference>
<dbReference type="Proteomes" id="UP000664132">
    <property type="component" value="Unassembled WGS sequence"/>
</dbReference>
<comment type="similarity">
    <text evidence="2 6">Belongs to the cytochrome P450 family.</text>
</comment>
<dbReference type="InterPro" id="IPR002401">
    <property type="entry name" value="Cyt_P450_E_grp-I"/>
</dbReference>
<evidence type="ECO:0000313" key="8">
    <source>
        <dbReference type="EMBL" id="KAG4412148.1"/>
    </source>
</evidence>
<evidence type="ECO:0000256" key="7">
    <source>
        <dbReference type="SAM" id="SignalP"/>
    </source>
</evidence>
<dbReference type="PROSITE" id="PS00086">
    <property type="entry name" value="CYTOCHROME_P450"/>
    <property type="match status" value="1"/>
</dbReference>
<dbReference type="OrthoDB" id="655030at2759"/>
<sequence length="484" mass="54927">MNTYISLLLWLATAEILRRLVLALKLAFTGPLSKIPGPKLWSMTSLPWMIENITGNCMNTLPALLDKYGDVVRVGPRDLLFRDKAAVQKILVEDDLVKSPIYEAIRPHHNITSLITETDKVKYKQKRRLLSPGFSISYLNALEPIVKECVKVFEEWLDKECAKGNGYTVIDISNMMGNLSFDIMSATSFGGSFNLVASNDKKLKNLFHDRLKRAAIDAQFPFIKYLPFVPPSQSEEFNNMIDGIISKRRAEKGLVKKDLVQIFLESHEADPVAFTHQHIREEMALFMIAGSDTSAVTLTHTYLLLLNNPEKLKKLIAEIDTAFRSKHDSITFANTQDLPYLNACINESMRVLPILVVGLARYTQETTMLANYEVPPETIVSPAVGALMKDPRIWPDATSFVPERWLGKYKGVEVDRKAFLPFSAGSRNCPGQQFALKEMRIILSTIMRRYEMSLIPGQSHEQRVHTVPWFVQGYYRVGLKPRED</sequence>
<organism evidence="8 9">
    <name type="scientific">Cadophora malorum</name>
    <dbReference type="NCBI Taxonomy" id="108018"/>
    <lineage>
        <taxon>Eukaryota</taxon>
        <taxon>Fungi</taxon>
        <taxon>Dikarya</taxon>
        <taxon>Ascomycota</taxon>
        <taxon>Pezizomycotina</taxon>
        <taxon>Leotiomycetes</taxon>
        <taxon>Helotiales</taxon>
        <taxon>Ploettnerulaceae</taxon>
        <taxon>Cadophora</taxon>
    </lineage>
</organism>
<dbReference type="SUPFAM" id="SSF48264">
    <property type="entry name" value="Cytochrome P450"/>
    <property type="match status" value="1"/>
</dbReference>
<evidence type="ECO:0000313" key="9">
    <source>
        <dbReference type="Proteomes" id="UP000664132"/>
    </source>
</evidence>
<dbReference type="Pfam" id="PF00067">
    <property type="entry name" value="p450"/>
    <property type="match status" value="1"/>
</dbReference>
<protein>
    <recommendedName>
        <fullName evidence="10">Cytochrome P450</fullName>
    </recommendedName>
</protein>
<dbReference type="PRINTS" id="PR00385">
    <property type="entry name" value="P450"/>
</dbReference>